<feature type="transmembrane region" description="Helical" evidence="2">
    <location>
        <begin position="346"/>
        <end position="370"/>
    </location>
</feature>
<organism evidence="3 4">
    <name type="scientific">Periconia macrospinosa</name>
    <dbReference type="NCBI Taxonomy" id="97972"/>
    <lineage>
        <taxon>Eukaryota</taxon>
        <taxon>Fungi</taxon>
        <taxon>Dikarya</taxon>
        <taxon>Ascomycota</taxon>
        <taxon>Pezizomycotina</taxon>
        <taxon>Dothideomycetes</taxon>
        <taxon>Pleosporomycetidae</taxon>
        <taxon>Pleosporales</taxon>
        <taxon>Massarineae</taxon>
        <taxon>Periconiaceae</taxon>
        <taxon>Periconia</taxon>
    </lineage>
</organism>
<feature type="compositionally biased region" description="Low complexity" evidence="1">
    <location>
        <begin position="321"/>
        <end position="338"/>
    </location>
</feature>
<dbReference type="AlphaFoldDB" id="A0A2V1E0I1"/>
<dbReference type="EMBL" id="KZ805329">
    <property type="protein sequence ID" value="PVI03652.1"/>
    <property type="molecule type" value="Genomic_DNA"/>
</dbReference>
<keyword evidence="4" id="KW-1185">Reference proteome</keyword>
<dbReference type="Proteomes" id="UP000244855">
    <property type="component" value="Unassembled WGS sequence"/>
</dbReference>
<sequence>MNKERVPSNGSLRSHETFDDFAYGEGYSTHQPELLPKFERAPNTKHMSRENIPVKRGRSAVESGRIAIASSTLPFSSHQRLAQLNSAPATNDQLGGWCHAYPLLQGPACARTNPNLRSESPVLSAFHSSSGLWSVDRIDRIMRDRSYFFVYFALQLFMRQVAAQNDQGRLMITKPPVAQPSHCSGRNLFRRDGACQFGQCGTKCLAQGAFCCGPAGTLATSPYWVCDNGACVTSVRGTTGNVDCYDPDNPSAQIQSCIDLRATATCNQGVRCYTCDSEAPYCRWETYIASNSPTLRWFSCDTSKVPDVTLFANTISNNLPSSASATPDTSKTSSSSGSNHRLSTSAIIGIGVGGGLAIVGIAGIIAFVCLKKRASRSTRDSHTQPQMGRASTTELDSRQVPSELNSTTAYYPRSQPATPFSQRYGDVETDHWRHGSGDAQSPYKTPASEHPSELEARNRDTQ</sequence>
<name>A0A2V1E0I1_9PLEO</name>
<dbReference type="OrthoDB" id="3795015at2759"/>
<feature type="compositionally biased region" description="Basic and acidic residues" evidence="1">
    <location>
        <begin position="425"/>
        <end position="436"/>
    </location>
</feature>
<proteinExistence type="predicted"/>
<dbReference type="STRING" id="97972.A0A2V1E0I1"/>
<keyword evidence="2" id="KW-0812">Transmembrane</keyword>
<protein>
    <recommendedName>
        <fullName evidence="5">Mid2 domain-containing protein</fullName>
    </recommendedName>
</protein>
<keyword evidence="2" id="KW-1133">Transmembrane helix</keyword>
<feature type="region of interest" description="Disordered" evidence="1">
    <location>
        <begin position="376"/>
        <end position="462"/>
    </location>
</feature>
<evidence type="ECO:0008006" key="5">
    <source>
        <dbReference type="Google" id="ProtNLM"/>
    </source>
</evidence>
<evidence type="ECO:0000313" key="4">
    <source>
        <dbReference type="Proteomes" id="UP000244855"/>
    </source>
</evidence>
<feature type="region of interest" description="Disordered" evidence="1">
    <location>
        <begin position="321"/>
        <end position="340"/>
    </location>
</feature>
<feature type="compositionally biased region" description="Basic and acidic residues" evidence="1">
    <location>
        <begin position="450"/>
        <end position="462"/>
    </location>
</feature>
<evidence type="ECO:0000256" key="2">
    <source>
        <dbReference type="SAM" id="Phobius"/>
    </source>
</evidence>
<keyword evidence="2" id="KW-0472">Membrane</keyword>
<evidence type="ECO:0000313" key="3">
    <source>
        <dbReference type="EMBL" id="PVI03652.1"/>
    </source>
</evidence>
<gene>
    <name evidence="3" type="ORF">DM02DRAFT_625704</name>
</gene>
<accession>A0A2V1E0I1</accession>
<feature type="compositionally biased region" description="Polar residues" evidence="1">
    <location>
        <begin position="383"/>
        <end position="421"/>
    </location>
</feature>
<reference evidence="3 4" key="1">
    <citation type="journal article" date="2018" name="Sci. Rep.">
        <title>Comparative genomics provides insights into the lifestyle and reveals functional heterogeneity of dark septate endophytic fungi.</title>
        <authorList>
            <person name="Knapp D.G."/>
            <person name="Nemeth J.B."/>
            <person name="Barry K."/>
            <person name="Hainaut M."/>
            <person name="Henrissat B."/>
            <person name="Johnson J."/>
            <person name="Kuo A."/>
            <person name="Lim J.H.P."/>
            <person name="Lipzen A."/>
            <person name="Nolan M."/>
            <person name="Ohm R.A."/>
            <person name="Tamas L."/>
            <person name="Grigoriev I.V."/>
            <person name="Spatafora J.W."/>
            <person name="Nagy L.G."/>
            <person name="Kovacs G.M."/>
        </authorList>
    </citation>
    <scope>NUCLEOTIDE SEQUENCE [LARGE SCALE GENOMIC DNA]</scope>
    <source>
        <strain evidence="3 4">DSE2036</strain>
    </source>
</reference>
<evidence type="ECO:0000256" key="1">
    <source>
        <dbReference type="SAM" id="MobiDB-lite"/>
    </source>
</evidence>